<sequence>MDICAEIQGTIELLKSYQEIYAQSSDALIFLDKHKIKNKKTFKKVKIDLAKSDKYDKLISSTELPIKNGGIYLFKFKEDTCDIKKKKIKDIYENEKAKKVKKLSKLNGDVKSEYIYIGKSEKDIINRIKEHVEKSSNDTYAMNLGLFKNEEIRDHLELIIYFLEETADYPEKFILSLLKKELHEKYDPMIGGSRT</sequence>
<protein>
    <recommendedName>
        <fullName evidence="3">GIY-YIG domain-containing protein</fullName>
    </recommendedName>
</protein>
<evidence type="ECO:0000313" key="1">
    <source>
        <dbReference type="EMBL" id="KSU29724.1"/>
    </source>
</evidence>
<dbReference type="Proteomes" id="UP000052991">
    <property type="component" value="Unassembled WGS sequence"/>
</dbReference>
<evidence type="ECO:0008006" key="3">
    <source>
        <dbReference type="Google" id="ProtNLM"/>
    </source>
</evidence>
<dbReference type="AlphaFoldDB" id="A0A0V8EV24"/>
<comment type="caution">
    <text evidence="1">The sequence shown here is derived from an EMBL/GenBank/DDBJ whole genome shotgun (WGS) entry which is preliminary data.</text>
</comment>
<name>A0A0V8EV24_LACLL</name>
<dbReference type="EMBL" id="LKLW01000009">
    <property type="protein sequence ID" value="KSU29724.1"/>
    <property type="molecule type" value="Genomic_DNA"/>
</dbReference>
<accession>A0A0V8EV24</accession>
<dbReference type="RefSeq" id="WP_058212470.1">
    <property type="nucleotide sequence ID" value="NZ_LKLW01000009.1"/>
</dbReference>
<dbReference type="PATRIC" id="fig|1360.116.peg.1435"/>
<reference evidence="2" key="1">
    <citation type="submission" date="2015-10" db="EMBL/GenBank/DDBJ databases">
        <title>Draft Genome Sequences of 11 Lactococcus lactis subspecies cremoris strains.</title>
        <authorList>
            <person name="Wels M."/>
            <person name="Backus L."/>
            <person name="Boekhorst J."/>
            <person name="Dijkstra A."/>
            <person name="Beerthuizen M."/>
            <person name="Kelly W."/>
            <person name="Siezen R."/>
            <person name="Bachmann H."/>
            <person name="Van Hijum S."/>
        </authorList>
    </citation>
    <scope>NUCLEOTIDE SEQUENCE [LARGE SCALE GENOMIC DNA]</scope>
    <source>
        <strain evidence="2">N42</strain>
    </source>
</reference>
<evidence type="ECO:0000313" key="2">
    <source>
        <dbReference type="Proteomes" id="UP000052991"/>
    </source>
</evidence>
<organism evidence="1 2">
    <name type="scientific">Lactococcus lactis subsp. lactis</name>
    <name type="common">Streptococcus lactis</name>
    <dbReference type="NCBI Taxonomy" id="1360"/>
    <lineage>
        <taxon>Bacteria</taxon>
        <taxon>Bacillati</taxon>
        <taxon>Bacillota</taxon>
        <taxon>Bacilli</taxon>
        <taxon>Lactobacillales</taxon>
        <taxon>Streptococcaceae</taxon>
        <taxon>Lactococcus</taxon>
    </lineage>
</organism>
<proteinExistence type="predicted"/>
<gene>
    <name evidence="1" type="ORF">N42_0381</name>
</gene>